<dbReference type="GO" id="GO:0015074">
    <property type="term" value="P:DNA integration"/>
    <property type="evidence" value="ECO:0007669"/>
    <property type="project" value="TreeGrafter"/>
</dbReference>
<feature type="domain" description="Mos1 transposase HTH" evidence="2">
    <location>
        <begin position="20"/>
        <end position="60"/>
    </location>
</feature>
<accession>A0A8K0KSK3</accession>
<dbReference type="GO" id="GO:0000793">
    <property type="term" value="C:condensed chromosome"/>
    <property type="evidence" value="ECO:0007669"/>
    <property type="project" value="TreeGrafter"/>
</dbReference>
<feature type="compositionally biased region" description="Acidic residues" evidence="1">
    <location>
        <begin position="326"/>
        <end position="336"/>
    </location>
</feature>
<dbReference type="Proteomes" id="UP000792457">
    <property type="component" value="Unassembled WGS sequence"/>
</dbReference>
<sequence>MQGVSFNNDAELKAWLDEFFESTPGSKAAEGSHNICAVYGVGAIAERTAHDWYAKFKKGNFDLKDAPCYGRPVEFDEERLNQLLHENPRQTTRELAEKMECSHTAIEKNLHSMGKVQKCGAWVPHALTYNTSKHRSTKFSPHEVVFGFAMTSPFEVDTRKEEAVNDGVVTKLHGRLQRMRDLCKKNNEAAQKNQARGSVVKGKQWAYSVGDYVYMSDPCLKVGQVKKFHRPWKGPYRIKAVSSPCNVLLELPFCDLLVHNNRVKPYFGPIPPPNTGSREERRPGRPRKAMKSFTPEEVLLPLSSSFLDEVSGTPEDGDAASFSCVPDEDERDVEDDPVIRSPDCELEREEPAAEFEEEFLHPTSPLPQSSPYETRYRRALPPPVMHPYNLRLCGPLPHSPPPHLLPPCSTAVCSALMLSSNSVCLAIVLLSPFPPLSLPSGTWPQSL</sequence>
<dbReference type="GO" id="GO:0003697">
    <property type="term" value="F:single-stranded DNA binding"/>
    <property type="evidence" value="ECO:0007669"/>
    <property type="project" value="TreeGrafter"/>
</dbReference>
<dbReference type="InterPro" id="IPR052709">
    <property type="entry name" value="Transposase-MT_Hybrid"/>
</dbReference>
<evidence type="ECO:0000313" key="3">
    <source>
        <dbReference type="EMBL" id="KAG8239603.1"/>
    </source>
</evidence>
<dbReference type="Gene3D" id="1.10.10.1450">
    <property type="match status" value="1"/>
</dbReference>
<evidence type="ECO:0000256" key="1">
    <source>
        <dbReference type="SAM" id="MobiDB-lite"/>
    </source>
</evidence>
<dbReference type="AlphaFoldDB" id="A0A8K0KSK3"/>
<reference evidence="3" key="2">
    <citation type="submission" date="2017-10" db="EMBL/GenBank/DDBJ databases">
        <title>Ladona fulva Genome sequencing and assembly.</title>
        <authorList>
            <person name="Murali S."/>
            <person name="Richards S."/>
            <person name="Bandaranaike D."/>
            <person name="Bellair M."/>
            <person name="Blankenburg K."/>
            <person name="Chao H."/>
            <person name="Dinh H."/>
            <person name="Doddapaneni H."/>
            <person name="Dugan-Rocha S."/>
            <person name="Elkadiri S."/>
            <person name="Gnanaolivu R."/>
            <person name="Hernandez B."/>
            <person name="Skinner E."/>
            <person name="Javaid M."/>
            <person name="Lee S."/>
            <person name="Li M."/>
            <person name="Ming W."/>
            <person name="Munidasa M."/>
            <person name="Muniz J."/>
            <person name="Nguyen L."/>
            <person name="Hughes D."/>
            <person name="Osuji N."/>
            <person name="Pu L.-L."/>
            <person name="Puazo M."/>
            <person name="Qu C."/>
            <person name="Quiroz J."/>
            <person name="Raj R."/>
            <person name="Weissenberger G."/>
            <person name="Xin Y."/>
            <person name="Zou X."/>
            <person name="Han Y."/>
            <person name="Worley K."/>
            <person name="Muzny D."/>
            <person name="Gibbs R."/>
        </authorList>
    </citation>
    <scope>NUCLEOTIDE SEQUENCE</scope>
    <source>
        <strain evidence="3">Sampled in the wild</strain>
    </source>
</reference>
<dbReference type="GO" id="GO:0044547">
    <property type="term" value="F:DNA topoisomerase binding"/>
    <property type="evidence" value="ECO:0007669"/>
    <property type="project" value="TreeGrafter"/>
</dbReference>
<gene>
    <name evidence="3" type="ORF">J437_LFUL019245</name>
</gene>
<dbReference type="GO" id="GO:0000729">
    <property type="term" value="P:DNA double-strand break processing"/>
    <property type="evidence" value="ECO:0007669"/>
    <property type="project" value="TreeGrafter"/>
</dbReference>
<dbReference type="GO" id="GO:0046975">
    <property type="term" value="F:histone H3K36 methyltransferase activity"/>
    <property type="evidence" value="ECO:0007669"/>
    <property type="project" value="TreeGrafter"/>
</dbReference>
<evidence type="ECO:0000313" key="4">
    <source>
        <dbReference type="Proteomes" id="UP000792457"/>
    </source>
</evidence>
<dbReference type="PANTHER" id="PTHR46060:SF2">
    <property type="entry name" value="HISTONE-LYSINE N-METHYLTRANSFERASE SETMAR"/>
    <property type="match status" value="1"/>
</dbReference>
<dbReference type="OrthoDB" id="10046483at2759"/>
<dbReference type="GO" id="GO:0005634">
    <property type="term" value="C:nucleus"/>
    <property type="evidence" value="ECO:0007669"/>
    <property type="project" value="TreeGrafter"/>
</dbReference>
<dbReference type="EMBL" id="KZ309733">
    <property type="protein sequence ID" value="KAG8239603.1"/>
    <property type="molecule type" value="Genomic_DNA"/>
</dbReference>
<dbReference type="InterPro" id="IPR036388">
    <property type="entry name" value="WH-like_DNA-bd_sf"/>
</dbReference>
<dbReference type="GO" id="GO:0044774">
    <property type="term" value="P:mitotic DNA integrity checkpoint signaling"/>
    <property type="evidence" value="ECO:0007669"/>
    <property type="project" value="TreeGrafter"/>
</dbReference>
<dbReference type="InterPro" id="IPR041426">
    <property type="entry name" value="Mos1_HTH"/>
</dbReference>
<comment type="caution">
    <text evidence="3">The sequence shown here is derived from an EMBL/GenBank/DDBJ whole genome shotgun (WGS) entry which is preliminary data.</text>
</comment>
<keyword evidence="4" id="KW-1185">Reference proteome</keyword>
<dbReference type="GO" id="GO:0035861">
    <property type="term" value="C:site of double-strand break"/>
    <property type="evidence" value="ECO:0007669"/>
    <property type="project" value="TreeGrafter"/>
</dbReference>
<dbReference type="GO" id="GO:0006303">
    <property type="term" value="P:double-strand break repair via nonhomologous end joining"/>
    <property type="evidence" value="ECO:0007669"/>
    <property type="project" value="TreeGrafter"/>
</dbReference>
<reference evidence="3" key="1">
    <citation type="submission" date="2013-04" db="EMBL/GenBank/DDBJ databases">
        <authorList>
            <person name="Qu J."/>
            <person name="Murali S.C."/>
            <person name="Bandaranaike D."/>
            <person name="Bellair M."/>
            <person name="Blankenburg K."/>
            <person name="Chao H."/>
            <person name="Dinh H."/>
            <person name="Doddapaneni H."/>
            <person name="Downs B."/>
            <person name="Dugan-Rocha S."/>
            <person name="Elkadiri S."/>
            <person name="Gnanaolivu R.D."/>
            <person name="Hernandez B."/>
            <person name="Javaid M."/>
            <person name="Jayaseelan J.C."/>
            <person name="Lee S."/>
            <person name="Li M."/>
            <person name="Ming W."/>
            <person name="Munidasa M."/>
            <person name="Muniz J."/>
            <person name="Nguyen L."/>
            <person name="Ongeri F."/>
            <person name="Osuji N."/>
            <person name="Pu L.-L."/>
            <person name="Puazo M."/>
            <person name="Qu C."/>
            <person name="Quiroz J."/>
            <person name="Raj R."/>
            <person name="Weissenberger G."/>
            <person name="Xin Y."/>
            <person name="Zou X."/>
            <person name="Han Y."/>
            <person name="Richards S."/>
            <person name="Worley K."/>
            <person name="Muzny D."/>
            <person name="Gibbs R."/>
        </authorList>
    </citation>
    <scope>NUCLEOTIDE SEQUENCE</scope>
    <source>
        <strain evidence="3">Sampled in the wild</strain>
    </source>
</reference>
<dbReference type="GO" id="GO:0031297">
    <property type="term" value="P:replication fork processing"/>
    <property type="evidence" value="ECO:0007669"/>
    <property type="project" value="TreeGrafter"/>
</dbReference>
<dbReference type="GO" id="GO:0003690">
    <property type="term" value="F:double-stranded DNA binding"/>
    <property type="evidence" value="ECO:0007669"/>
    <property type="project" value="TreeGrafter"/>
</dbReference>
<dbReference type="Pfam" id="PF17906">
    <property type="entry name" value="HTH_48"/>
    <property type="match status" value="1"/>
</dbReference>
<protein>
    <recommendedName>
        <fullName evidence="2">Mos1 transposase HTH domain-containing protein</fullName>
    </recommendedName>
</protein>
<organism evidence="3 4">
    <name type="scientific">Ladona fulva</name>
    <name type="common">Scarce chaser dragonfly</name>
    <name type="synonym">Libellula fulva</name>
    <dbReference type="NCBI Taxonomy" id="123851"/>
    <lineage>
        <taxon>Eukaryota</taxon>
        <taxon>Metazoa</taxon>
        <taxon>Ecdysozoa</taxon>
        <taxon>Arthropoda</taxon>
        <taxon>Hexapoda</taxon>
        <taxon>Insecta</taxon>
        <taxon>Pterygota</taxon>
        <taxon>Palaeoptera</taxon>
        <taxon>Odonata</taxon>
        <taxon>Epiprocta</taxon>
        <taxon>Anisoptera</taxon>
        <taxon>Libelluloidea</taxon>
        <taxon>Libellulidae</taxon>
        <taxon>Ladona</taxon>
    </lineage>
</organism>
<feature type="region of interest" description="Disordered" evidence="1">
    <location>
        <begin position="268"/>
        <end position="290"/>
    </location>
</feature>
<feature type="region of interest" description="Disordered" evidence="1">
    <location>
        <begin position="311"/>
        <end position="337"/>
    </location>
</feature>
<dbReference type="GO" id="GO:0042800">
    <property type="term" value="F:histone H3K4 methyltransferase activity"/>
    <property type="evidence" value="ECO:0007669"/>
    <property type="project" value="TreeGrafter"/>
</dbReference>
<evidence type="ECO:0000259" key="2">
    <source>
        <dbReference type="Pfam" id="PF17906"/>
    </source>
</evidence>
<name>A0A8K0KSK3_LADFU</name>
<feature type="non-terminal residue" evidence="3">
    <location>
        <position position="447"/>
    </location>
</feature>
<dbReference type="GO" id="GO:0000014">
    <property type="term" value="F:single-stranded DNA endodeoxyribonuclease activity"/>
    <property type="evidence" value="ECO:0007669"/>
    <property type="project" value="TreeGrafter"/>
</dbReference>
<dbReference type="PANTHER" id="PTHR46060">
    <property type="entry name" value="MARINER MOS1 TRANSPOSASE-LIKE PROTEIN"/>
    <property type="match status" value="1"/>
</dbReference>
<proteinExistence type="predicted"/>
<dbReference type="Gene3D" id="1.10.10.10">
    <property type="entry name" value="Winged helix-like DNA-binding domain superfamily/Winged helix DNA-binding domain"/>
    <property type="match status" value="1"/>
</dbReference>